<keyword evidence="2" id="KW-0378">Hydrolase</keyword>
<proteinExistence type="predicted"/>
<gene>
    <name evidence="2" type="ORF">L2W38_10340</name>
</gene>
<organism evidence="2 3">
    <name type="scientific">Dethiosulfovibrio marinus</name>
    <dbReference type="NCBI Taxonomy" id="133532"/>
    <lineage>
        <taxon>Bacteria</taxon>
        <taxon>Thermotogati</taxon>
        <taxon>Synergistota</taxon>
        <taxon>Synergistia</taxon>
        <taxon>Synergistales</taxon>
        <taxon>Dethiosulfovibrionaceae</taxon>
        <taxon>Dethiosulfovibrio</taxon>
    </lineage>
</organism>
<dbReference type="InterPro" id="IPR036514">
    <property type="entry name" value="SGNH_hydro_sf"/>
</dbReference>
<dbReference type="EMBL" id="JAKGUD010000012">
    <property type="protein sequence ID" value="MCF4143209.1"/>
    <property type="molecule type" value="Genomic_DNA"/>
</dbReference>
<dbReference type="InterPro" id="IPR051532">
    <property type="entry name" value="Ester_Hydrolysis_Enzymes"/>
</dbReference>
<dbReference type="Proteomes" id="UP001200430">
    <property type="component" value="Unassembled WGS sequence"/>
</dbReference>
<sequence length="360" mass="41373">MIGTLCSAGAMVTVTAEILSRYSYRHRYGIPYRPRIYGDYRYRDFVVKDDGPLNSRLLRGYRSRCVSINRWGLRGPEPLEGRKKLVVIGESEIFGVKLSREDMVWRKVLQNSLDRSRPGRWEVINGGHPGYSSEQHRLLWDGELIESIRPDVVLLRFGGNDLSMAYAMGRRWNRESRWPIKFLWGMNSAQTPLQIAMMHSCLYYQGKGRDFYRRAFGDVLKTFPEEKRNEALAVVMDNHRKILKIAEASGAKVAVLSAAGLEQCLRDGEDKGPLDALNENWRAFSEGYGPTLDICQDLLRDDFCSDAGIPFLDLREHLSRREDLGTLYFDGVHWNDRGHAAVAEYMEKALEDLGWLDLDR</sequence>
<evidence type="ECO:0000259" key="1">
    <source>
        <dbReference type="Pfam" id="PF13472"/>
    </source>
</evidence>
<dbReference type="SUPFAM" id="SSF52266">
    <property type="entry name" value="SGNH hydrolase"/>
    <property type="match status" value="1"/>
</dbReference>
<keyword evidence="3" id="KW-1185">Reference proteome</keyword>
<protein>
    <submittedName>
        <fullName evidence="2">SGNH/GDSL hydrolase family protein</fullName>
    </submittedName>
</protein>
<evidence type="ECO:0000313" key="3">
    <source>
        <dbReference type="Proteomes" id="UP001200430"/>
    </source>
</evidence>
<dbReference type="InterPro" id="IPR013830">
    <property type="entry name" value="SGNH_hydro"/>
</dbReference>
<dbReference type="PANTHER" id="PTHR30383">
    <property type="entry name" value="THIOESTERASE 1/PROTEASE 1/LYSOPHOSPHOLIPASE L1"/>
    <property type="match status" value="1"/>
</dbReference>
<evidence type="ECO:0000313" key="2">
    <source>
        <dbReference type="EMBL" id="MCF4143209.1"/>
    </source>
</evidence>
<comment type="caution">
    <text evidence="2">The sequence shown here is derived from an EMBL/GenBank/DDBJ whole genome shotgun (WGS) entry which is preliminary data.</text>
</comment>
<dbReference type="RefSeq" id="WP_236099913.1">
    <property type="nucleotide sequence ID" value="NZ_JAKGUD010000012.1"/>
</dbReference>
<dbReference type="Pfam" id="PF13472">
    <property type="entry name" value="Lipase_GDSL_2"/>
    <property type="match status" value="1"/>
</dbReference>
<accession>A0ABS9EPV1</accession>
<dbReference type="GO" id="GO:0016787">
    <property type="term" value="F:hydrolase activity"/>
    <property type="evidence" value="ECO:0007669"/>
    <property type="project" value="UniProtKB-KW"/>
</dbReference>
<dbReference type="CDD" id="cd00229">
    <property type="entry name" value="SGNH_hydrolase"/>
    <property type="match status" value="1"/>
</dbReference>
<dbReference type="Gene3D" id="3.40.50.1110">
    <property type="entry name" value="SGNH hydrolase"/>
    <property type="match status" value="1"/>
</dbReference>
<feature type="domain" description="SGNH hydrolase-type esterase" evidence="1">
    <location>
        <begin position="88"/>
        <end position="341"/>
    </location>
</feature>
<name>A0ABS9EPV1_9BACT</name>
<reference evidence="2 3" key="1">
    <citation type="submission" date="2022-01" db="EMBL/GenBank/DDBJ databases">
        <title>Dethiosulfovibrio faecalis sp. nov., a novel proteolytic, non-sulfur-reducing bacterium isolated from a marine aquaculture solid waste bioreactor.</title>
        <authorList>
            <person name="Grabowski S."/>
            <person name="Apolinario E."/>
            <person name="Schneider N."/>
            <person name="Marshall C.W."/>
            <person name="Sowers K.R."/>
        </authorList>
    </citation>
    <scope>NUCLEOTIDE SEQUENCE [LARGE SCALE GENOMIC DNA]</scope>
    <source>
        <strain evidence="2 3">DSM 12537</strain>
    </source>
</reference>